<evidence type="ECO:0000313" key="3">
    <source>
        <dbReference type="EMBL" id="GAA3717442.1"/>
    </source>
</evidence>
<dbReference type="SUPFAM" id="SSF56601">
    <property type="entry name" value="beta-lactamase/transpeptidase-like"/>
    <property type="match status" value="1"/>
</dbReference>
<dbReference type="Gene3D" id="3.40.710.10">
    <property type="entry name" value="DD-peptidase/beta-lactamase superfamily"/>
    <property type="match status" value="1"/>
</dbReference>
<sequence length="450" mass="48443">MTGPLFGQSGGSGLSARQPIQKGGLFPPRFAASELRGVRRGGRRKRRGNKPRCRKGRRKQTRRKGFQLRLIALVRVPLSGRISVVNRAAATVAAGLACAMLTQGVHAAASTTAHDIGDVQQAADSVAQVDGVVGVIGEAYYDGRRIGRGSAGSRLIGGQGGKVPSDARYRAWSQTKQMTATVLLQLVKEGKLGVDDTLGKVLPITVGQDLVERAGEITIRQLLHHRSGVPDYNGPGSTDLRPFDDLTTRHTWTELAKISRGTPRTSEPDARYAYSNTNYILLGAIIEKLTGNTLAEEFERRLFTPLRMTRTYLPTRPDQGIKGPHGHGYYPRPDGTLRDVDRINPTTMWAAGGVISTARDLTTFHRALAQGRLLPANLRDLVEYPDHKGSVCGGTVGLFTGSGPGGNAVTFTSADGRLQLAVDVTTSTRAQPTLRPAIFQAAEDVLCPDR</sequence>
<dbReference type="EMBL" id="BAAAZP010000237">
    <property type="protein sequence ID" value="GAA3717442.1"/>
    <property type="molecule type" value="Genomic_DNA"/>
</dbReference>
<name>A0ABP7EEJ0_9ACTN</name>
<comment type="caution">
    <text evidence="3">The sequence shown here is derived from an EMBL/GenBank/DDBJ whole genome shotgun (WGS) entry which is preliminary data.</text>
</comment>
<feature type="domain" description="Beta-lactamase-related" evidence="2">
    <location>
        <begin position="134"/>
        <end position="382"/>
    </location>
</feature>
<dbReference type="InterPro" id="IPR050789">
    <property type="entry name" value="Diverse_Enzym_Activities"/>
</dbReference>
<dbReference type="Pfam" id="PF00144">
    <property type="entry name" value="Beta-lactamase"/>
    <property type="match status" value="1"/>
</dbReference>
<dbReference type="InterPro" id="IPR001466">
    <property type="entry name" value="Beta-lactam-related"/>
</dbReference>
<evidence type="ECO:0000256" key="1">
    <source>
        <dbReference type="SAM" id="MobiDB-lite"/>
    </source>
</evidence>
<proteinExistence type="predicted"/>
<dbReference type="Proteomes" id="UP001500902">
    <property type="component" value="Unassembled WGS sequence"/>
</dbReference>
<keyword evidence="4" id="KW-1185">Reference proteome</keyword>
<dbReference type="InterPro" id="IPR012338">
    <property type="entry name" value="Beta-lactam/transpept-like"/>
</dbReference>
<dbReference type="PANTHER" id="PTHR43283:SF3">
    <property type="entry name" value="BETA-LACTAMASE FAMILY PROTEIN (AFU_ORTHOLOGUE AFUA_5G07500)"/>
    <property type="match status" value="1"/>
</dbReference>
<evidence type="ECO:0000259" key="2">
    <source>
        <dbReference type="Pfam" id="PF00144"/>
    </source>
</evidence>
<feature type="region of interest" description="Disordered" evidence="1">
    <location>
        <begin position="1"/>
        <end position="62"/>
    </location>
</feature>
<dbReference type="PANTHER" id="PTHR43283">
    <property type="entry name" value="BETA-LACTAMASE-RELATED"/>
    <property type="match status" value="1"/>
</dbReference>
<gene>
    <name evidence="3" type="ORF">GCM10022224_098900</name>
</gene>
<organism evidence="3 4">
    <name type="scientific">Nonomuraea antimicrobica</name>
    <dbReference type="NCBI Taxonomy" id="561173"/>
    <lineage>
        <taxon>Bacteria</taxon>
        <taxon>Bacillati</taxon>
        <taxon>Actinomycetota</taxon>
        <taxon>Actinomycetes</taxon>
        <taxon>Streptosporangiales</taxon>
        <taxon>Streptosporangiaceae</taxon>
        <taxon>Nonomuraea</taxon>
    </lineage>
</organism>
<accession>A0ABP7EEJ0</accession>
<evidence type="ECO:0000313" key="4">
    <source>
        <dbReference type="Proteomes" id="UP001500902"/>
    </source>
</evidence>
<protein>
    <submittedName>
        <fullName evidence="3">Serine hydrolase domain-containing protein</fullName>
    </submittedName>
</protein>
<feature type="compositionally biased region" description="Basic residues" evidence="1">
    <location>
        <begin position="38"/>
        <end position="62"/>
    </location>
</feature>
<reference evidence="4" key="1">
    <citation type="journal article" date="2019" name="Int. J. Syst. Evol. Microbiol.">
        <title>The Global Catalogue of Microorganisms (GCM) 10K type strain sequencing project: providing services to taxonomists for standard genome sequencing and annotation.</title>
        <authorList>
            <consortium name="The Broad Institute Genomics Platform"/>
            <consortium name="The Broad Institute Genome Sequencing Center for Infectious Disease"/>
            <person name="Wu L."/>
            <person name="Ma J."/>
        </authorList>
    </citation>
    <scope>NUCLEOTIDE SEQUENCE [LARGE SCALE GENOMIC DNA]</scope>
    <source>
        <strain evidence="4">JCM 16904</strain>
    </source>
</reference>
<dbReference type="GO" id="GO:0016787">
    <property type="term" value="F:hydrolase activity"/>
    <property type="evidence" value="ECO:0007669"/>
    <property type="project" value="UniProtKB-KW"/>
</dbReference>
<keyword evidence="3" id="KW-0378">Hydrolase</keyword>
<feature type="region of interest" description="Disordered" evidence="1">
    <location>
        <begin position="313"/>
        <end position="332"/>
    </location>
</feature>